<dbReference type="PANTHER" id="PTHR24178:SF41">
    <property type="entry name" value="ANKYRIN-2 ISOFORM X1"/>
    <property type="match status" value="1"/>
</dbReference>
<feature type="repeat" description="ANK" evidence="3">
    <location>
        <begin position="217"/>
        <end position="249"/>
    </location>
</feature>
<dbReference type="EMBL" id="PDNB01000012">
    <property type="protein sequence ID" value="PGH17179.1"/>
    <property type="molecule type" value="Genomic_DNA"/>
</dbReference>
<sequence length="798" mass="87305">MAHLTDLPAELLIQIIDLLLPSEIVQVLQAVKGLAWHITPQHVQIQDKRGRTILHYLVTSQGDVHDVMKQILLSQKLNCSIPDISGETPLLLAAQNRDEKAVELLLQAGADITTVYAGGNNIMFQIRHFLNERITRLLIGAGADISCRDHYENNTMLVYAIQCREQGVVRALLEAGADVNAQVRRGLAWMHAIFEDDNQMVQLFLEAGADIHFKLSSGRTPLMAAASRNRYQILQTLLDAGAALSAQCNEGFTALHIAAQQGHEKIVRLLLDAGANIHLLTTRGWCLSVLHLAAAAGSANIIRMLLDAGVDINVRDSGGRTVLSAAIAETPFSSNDVSVVKLLLDSGVDPSAKDISGQTALHEAALRSLDGIVKLLIEAGVDVSTTCRKGMTALHYTAMSQGIYPRRMKSAQQLLGAGVDPSVRNTRGLTALHLAAEYKQDGILQCLLEASVDVSAIDNRGRTALHIAAQQDWYKVQDLISAGIGVSVRDNRGWTAQNHAARWKFHSIAKIIHDAEVAADPAVLSQTCLGLSMSDIDRQPVALILDQNLRHLHTKCHRSGTTHCLTDVIQDLCVIGDVKRVRVLFETWRAEMPKAVPFSDVLSYNVVQEALIIAARNRHAAIVAYFLGLGVPITYMVTMDGILIRNNRETSLMLCIGHSSLIKWHLDHGADTSLRDSNRNNVLETAAVYGDLNTVKLLVEYGNMKLKDSSALIKATGFRGPAMEAYGPKPNWVELMRYLLDRGADVNRTEDLWGRAWHGAIDVGSDEQLRLLLGRGADPDIEGAFIDLGHLAFILRDD</sequence>
<evidence type="ECO:0000313" key="6">
    <source>
        <dbReference type="Proteomes" id="UP000223968"/>
    </source>
</evidence>
<dbReference type="Gene3D" id="1.25.40.20">
    <property type="entry name" value="Ankyrin repeat-containing domain"/>
    <property type="match status" value="5"/>
</dbReference>
<dbReference type="PRINTS" id="PR01415">
    <property type="entry name" value="ANKYRIN"/>
</dbReference>
<dbReference type="Proteomes" id="UP000223968">
    <property type="component" value="Unassembled WGS sequence"/>
</dbReference>
<keyword evidence="2 3" id="KW-0040">ANK repeat</keyword>
<gene>
    <name evidence="5" type="ORF">AJ79_01317</name>
</gene>
<keyword evidence="4" id="KW-1133">Transmembrane helix</keyword>
<dbReference type="OrthoDB" id="366390at2759"/>
<feature type="repeat" description="ANK" evidence="3">
    <location>
        <begin position="250"/>
        <end position="282"/>
    </location>
</feature>
<feature type="repeat" description="ANK" evidence="3">
    <location>
        <begin position="152"/>
        <end position="184"/>
    </location>
</feature>
<feature type="transmembrane region" description="Helical" evidence="4">
    <location>
        <begin position="622"/>
        <end position="644"/>
    </location>
</feature>
<reference evidence="5 6" key="1">
    <citation type="submission" date="2017-10" db="EMBL/GenBank/DDBJ databases">
        <title>Comparative genomics in systemic dimorphic fungi from Ajellomycetaceae.</title>
        <authorList>
            <person name="Munoz J.F."/>
            <person name="Mcewen J.G."/>
            <person name="Clay O.K."/>
            <person name="Cuomo C.A."/>
        </authorList>
    </citation>
    <scope>NUCLEOTIDE SEQUENCE [LARGE SCALE GENOMIC DNA]</scope>
    <source>
        <strain evidence="5 6">UAMH5409</strain>
    </source>
</reference>
<name>A0A2B7Y7V1_9EURO</name>
<dbReference type="InterPro" id="IPR002110">
    <property type="entry name" value="Ankyrin_rpt"/>
</dbReference>
<feature type="repeat" description="ANK" evidence="3">
    <location>
        <begin position="288"/>
        <end position="317"/>
    </location>
</feature>
<keyword evidence="1" id="KW-0677">Repeat</keyword>
<keyword evidence="6" id="KW-1185">Reference proteome</keyword>
<evidence type="ECO:0000256" key="4">
    <source>
        <dbReference type="SAM" id="Phobius"/>
    </source>
</evidence>
<protein>
    <submittedName>
        <fullName evidence="5">Uncharacterized protein</fullName>
    </submittedName>
</protein>
<keyword evidence="4" id="KW-0472">Membrane</keyword>
<dbReference type="STRING" id="1447875.A0A2B7Y7V1"/>
<dbReference type="InterPro" id="IPR036770">
    <property type="entry name" value="Ankyrin_rpt-contain_sf"/>
</dbReference>
<proteinExistence type="predicted"/>
<dbReference type="PROSITE" id="PS50088">
    <property type="entry name" value="ANK_REPEAT"/>
    <property type="match status" value="7"/>
</dbReference>
<evidence type="ECO:0000256" key="2">
    <source>
        <dbReference type="ARBA" id="ARBA00023043"/>
    </source>
</evidence>
<dbReference type="AlphaFoldDB" id="A0A2B7Y7V1"/>
<evidence type="ECO:0000313" key="5">
    <source>
        <dbReference type="EMBL" id="PGH17179.1"/>
    </source>
</evidence>
<evidence type="ECO:0000256" key="1">
    <source>
        <dbReference type="ARBA" id="ARBA00022737"/>
    </source>
</evidence>
<dbReference type="Pfam" id="PF13857">
    <property type="entry name" value="Ank_5"/>
    <property type="match status" value="1"/>
</dbReference>
<feature type="repeat" description="ANK" evidence="3">
    <location>
        <begin position="85"/>
        <end position="117"/>
    </location>
</feature>
<dbReference type="PROSITE" id="PS50297">
    <property type="entry name" value="ANK_REP_REGION"/>
    <property type="match status" value="7"/>
</dbReference>
<dbReference type="SUPFAM" id="SSF48403">
    <property type="entry name" value="Ankyrin repeat"/>
    <property type="match status" value="3"/>
</dbReference>
<comment type="caution">
    <text evidence="5">The sequence shown here is derived from an EMBL/GenBank/DDBJ whole genome shotgun (WGS) entry which is preliminary data.</text>
</comment>
<dbReference type="Pfam" id="PF12796">
    <property type="entry name" value="Ank_2"/>
    <property type="match status" value="4"/>
</dbReference>
<keyword evidence="4" id="KW-0812">Transmembrane</keyword>
<dbReference type="SMART" id="SM00248">
    <property type="entry name" value="ANK"/>
    <property type="match status" value="19"/>
</dbReference>
<accession>A0A2B7Y7V1</accession>
<feature type="repeat" description="ANK" evidence="3">
    <location>
        <begin position="356"/>
        <end position="388"/>
    </location>
</feature>
<organism evidence="5 6">
    <name type="scientific">Helicocarpus griseus UAMH5409</name>
    <dbReference type="NCBI Taxonomy" id="1447875"/>
    <lineage>
        <taxon>Eukaryota</taxon>
        <taxon>Fungi</taxon>
        <taxon>Dikarya</taxon>
        <taxon>Ascomycota</taxon>
        <taxon>Pezizomycotina</taxon>
        <taxon>Eurotiomycetes</taxon>
        <taxon>Eurotiomycetidae</taxon>
        <taxon>Onygenales</taxon>
        <taxon>Ajellomycetaceae</taxon>
        <taxon>Helicocarpus</taxon>
    </lineage>
</organism>
<dbReference type="Pfam" id="PF00023">
    <property type="entry name" value="Ank"/>
    <property type="match status" value="1"/>
</dbReference>
<evidence type="ECO:0000256" key="3">
    <source>
        <dbReference type="PROSITE-ProRule" id="PRU00023"/>
    </source>
</evidence>
<feature type="repeat" description="ANK" evidence="3">
    <location>
        <begin position="427"/>
        <end position="459"/>
    </location>
</feature>
<dbReference type="PANTHER" id="PTHR24178">
    <property type="entry name" value="MOLTING PROTEIN MLT-4"/>
    <property type="match status" value="1"/>
</dbReference>